<feature type="transmembrane region" description="Helical" evidence="1">
    <location>
        <begin position="109"/>
        <end position="131"/>
    </location>
</feature>
<dbReference type="RefSeq" id="WP_052886737.1">
    <property type="nucleotide sequence ID" value="NZ_CP007493.1"/>
</dbReference>
<proteinExistence type="predicted"/>
<reference evidence="3" key="1">
    <citation type="book" date="2010" name="EXTREMOPHILES" publisher="0:0-0">
        <title>Complete genome sequences of ten hyperthermophilic archaea reveal their metabolic capabilities and possible ecological roles.</title>
        <editorList>
            <person name="?"/>
        </editorList>
        <authorList>
            <person name="Ravin N.V."/>
            <person name="Mardanov A.V."/>
            <person name="Bonch-Osmolovskaya E.A."/>
            <person name="Skryabin K.G."/>
        </authorList>
    </citation>
    <scope>NUCLEOTIDE SEQUENCE [LARGE SCALE GENOMIC DNA]</scope>
    <source>
        <strain evidence="3">1505</strain>
    </source>
</reference>
<dbReference type="SUPFAM" id="SSF158997">
    <property type="entry name" value="Trm112p-like"/>
    <property type="match status" value="1"/>
</dbReference>
<protein>
    <submittedName>
        <fullName evidence="2">Uncharacterized protein</fullName>
    </submittedName>
</protein>
<dbReference type="Proteomes" id="UP000266720">
    <property type="component" value="Chromosome"/>
</dbReference>
<feature type="transmembrane region" description="Helical" evidence="1">
    <location>
        <begin position="143"/>
        <end position="162"/>
    </location>
</feature>
<name>A0A3G1A8P8_9CREN</name>
<keyword evidence="1" id="KW-0472">Membrane</keyword>
<dbReference type="GeneID" id="25406192"/>
<gene>
    <name evidence="2" type="ORF">TCARB_0759</name>
</gene>
<dbReference type="EMBL" id="CP007493">
    <property type="protein sequence ID" value="AJB41811.1"/>
    <property type="molecule type" value="Genomic_DNA"/>
</dbReference>
<sequence length="288" mass="33008">MRNIIPALQVHSHDASLIRFKVDFTTYRGQEKEKWREFITLTPDERVVQVYEKVLAYIEKSEGDNLESGKKLVLGDLLLTNKRIIYLPYMLGRLPVVLSKTTSPTLKRVMPLLFALLPLILFQVFLPALYYFSSYNATNTIFLFLYALPMSMMVAALFLSFLNDYDEASIDIPLEDITIIDGAVPSSLVLKPRNGDTVVLDFKDEAAKNSFKENLYSLVKQYTMYRSYAREFILNPDETITVKCPHCGAQTLLDKRLHEITCNNCGKQYLIPDKILLLLKEESQAPET</sequence>
<dbReference type="AlphaFoldDB" id="A0A3G1A8P8"/>
<accession>A0A3G1A8P8</accession>
<keyword evidence="1" id="KW-0812">Transmembrane</keyword>
<evidence type="ECO:0000313" key="2">
    <source>
        <dbReference type="EMBL" id="AJB41811.1"/>
    </source>
</evidence>
<keyword evidence="1" id="KW-1133">Transmembrane helix</keyword>
<evidence type="ECO:0000256" key="1">
    <source>
        <dbReference type="SAM" id="Phobius"/>
    </source>
</evidence>
<dbReference type="KEGG" id="tcb:TCARB_0759"/>
<organism evidence="2 3">
    <name type="scientific">Thermofilum adornatum 1505</name>
    <dbReference type="NCBI Taxonomy" id="697581"/>
    <lineage>
        <taxon>Archaea</taxon>
        <taxon>Thermoproteota</taxon>
        <taxon>Thermoprotei</taxon>
        <taxon>Thermofilales</taxon>
        <taxon>Thermofilaceae</taxon>
        <taxon>Thermofilum</taxon>
    </lineage>
</organism>
<evidence type="ECO:0000313" key="3">
    <source>
        <dbReference type="Proteomes" id="UP000266720"/>
    </source>
</evidence>